<proteinExistence type="predicted"/>
<dbReference type="AlphaFoldDB" id="A0A0F9DAS5"/>
<organism evidence="1">
    <name type="scientific">marine sediment metagenome</name>
    <dbReference type="NCBI Taxonomy" id="412755"/>
    <lineage>
        <taxon>unclassified sequences</taxon>
        <taxon>metagenomes</taxon>
        <taxon>ecological metagenomes</taxon>
    </lineage>
</organism>
<sequence>MVKQIPRNAGFPHSGSGEMGQATLVDYLDAHAEEWRPPIGEVHLHLMVKRRVYWQVVERGSSICSVPGRCHRALLSIYEGA</sequence>
<evidence type="ECO:0000313" key="1">
    <source>
        <dbReference type="EMBL" id="KKL14856.1"/>
    </source>
</evidence>
<name>A0A0F9DAS5_9ZZZZ</name>
<dbReference type="EMBL" id="LAZR01040291">
    <property type="protein sequence ID" value="KKL14856.1"/>
    <property type="molecule type" value="Genomic_DNA"/>
</dbReference>
<comment type="caution">
    <text evidence="1">The sequence shown here is derived from an EMBL/GenBank/DDBJ whole genome shotgun (WGS) entry which is preliminary data.</text>
</comment>
<gene>
    <name evidence="1" type="ORF">LCGC14_2511450</name>
</gene>
<accession>A0A0F9DAS5</accession>
<reference evidence="1" key="1">
    <citation type="journal article" date="2015" name="Nature">
        <title>Complex archaea that bridge the gap between prokaryotes and eukaryotes.</title>
        <authorList>
            <person name="Spang A."/>
            <person name="Saw J.H."/>
            <person name="Jorgensen S.L."/>
            <person name="Zaremba-Niedzwiedzka K."/>
            <person name="Martijn J."/>
            <person name="Lind A.E."/>
            <person name="van Eijk R."/>
            <person name="Schleper C."/>
            <person name="Guy L."/>
            <person name="Ettema T.J."/>
        </authorList>
    </citation>
    <scope>NUCLEOTIDE SEQUENCE</scope>
</reference>
<protein>
    <submittedName>
        <fullName evidence="1">Uncharacterized protein</fullName>
    </submittedName>
</protein>